<dbReference type="Proteomes" id="UP000831701">
    <property type="component" value="Chromosome 11"/>
</dbReference>
<comment type="caution">
    <text evidence="1">The sequence shown here is derived from an EMBL/GenBank/DDBJ whole genome shotgun (WGS) entry which is preliminary data.</text>
</comment>
<accession>A0ACB8WFZ0</accession>
<sequence>MSMNYQQHLANSAAIRSEIQRFESVHPNIYSIYELLERVEEPLLQNQIREHVIAIEDQMFLFWRRKPAAHQRFGPTRSRPCLKVYMKEDGRPGQEAEPAVRPAAVTRGEAADTEPGRTIARHRSQAGLIKFILFNLTCFVLIGRSLLLLSSCAAATHLSVDSSQLSPAPALLTCSVFPLLLSPARVSVTCSVFPLTSTCPACVSSHLLQCFSHTCSCFCHLLLLHSAPVFLSCSPAPPALTPPVFLSPPCFCSSLCFSSPACVAPLPPPAPCLRSVFLSLTCPCFTPAHLLLLRVSSPALSLLLPVFLTSCVSCSVGVGAALGAQRRRNLERSSFMRLSRLRDRRRTGGGPRGRRRSCRSGLKRNLRGADRKLGFIVKGGRVWTGTGARGLRRAENPKPGAFRREGSVEVQRGGLLEQLKEVEDESDELTHGYRRNFRTFSTGQLELGRMKVSRKQLHKEASSPASGAPRSPASGAPRSPASGAPRSPAEATRSPASGAPRSTAPVSQAREAQGHQFMGPRSLCQRPPRPGPASEAPGSPVSEAPSNPVSEAPRSPVCEAPGSPASPGPGEEARGEEGGKEEVVEKKRRLLKARSMEDRSDPPLNGEADVSTANGRAAKAPSPETPPLKRPAGLLRRSFSFRHWTGGELLRLRALSKDKHHSSSGCIGRDEKDPTAPPPSRLADEFGPPGRRAGRWSDLLRLAAEKDASGGGYLLRGGGGRSSERRLVRFFSGIFSRREGGGTSTPTGSPGTARSLQRSRRTVLSQSSSESVNGGSTEETFQSEASPSSPLSGPGEEEASSLRLGRPFASRGLGLGAAGSLAQGRRCPRGGKAKLSALSSYSKAAKNMEESFLSRDARSPFPSFSSLRDDEVEELSILFSPSSSSFSLFISCRVFSSRWFEFSFSYAFVNSQEWTLSRTVPELKVGIVGNLASGKSALVHRYLTGTYVQEESPEGGRFKKEIVVDGQSHLLLIRDEGGPPEAQFALWVDAVIFVFSLEDEISFQTVYHYFSRLANYRNTADLPLVLVGTQDAISSANPRVIDDSRARKLSNDLKRCTYYETCATYGLNVERVFQDVAQKIVAYQEEAAALHRAVQVKSPNSPKVIIVLVCLRHTGVGTVNPVHISHSTCLSSGTASPREPSLSSHRLHKAAPLASLASLAFSALKTSNGGGSLSDYSSSVPSTPSTSQKELRIDVPQTTNTPTPVRKQSKRRSNLFTVSPKHKTFRSFAAFEEGEKASPTRTRKAWRLEPTASAAGEPSPSNSYFIFVKRVVVVFSLQGMLLKRSGKSLNKEWKKKYVTLCDNGLLTYHPSLHDYMQNVHGKEIDLLRTTVKVPGKRPPHPRRVHLRRRAESQNQRPDEGHERPAAGTDARNQSLFCPPRINKGAVTTSSSVSQMASGVSLVSFNSRGLEGMHQRSYSVSSADQWTDATVIANSGISTDTGLGDSVCSSPSISSTTSPKMEPPPSPHANRKKHRRKKSTSNFKADGLSGTAEEQEENFEFTIVSLTGQTWHFEATSYEERDAWVQVIESQILASLQSCESSKNKVSEVLQSRLTSQTEAMALQSIRGIRGNGRCADCEAQNPDWASLNLGALICIECSGIHRNLGTHLSRVRSLDLDEWPLELIKVMSAIGNELANSVWEANAQGRLKPGPDASREERERWIRAKYEQRLFVASLPGAELSLGQQLLRATAEEDLRSVVLLLAHGSRLQVNETCGEGDGRNALHLASRKGNVVITQLLIWYGVDLMARDSHGNSAMAYARQANSQECVDTLAQYGCPDERFPLMATPNLSRRNTNRITTAAAAAAAPALI</sequence>
<keyword evidence="2" id="KW-1185">Reference proteome</keyword>
<reference evidence="1" key="1">
    <citation type="submission" date="2022-04" db="EMBL/GenBank/DDBJ databases">
        <title>Jade perch genome.</title>
        <authorList>
            <person name="Chao B."/>
        </authorList>
    </citation>
    <scope>NUCLEOTIDE SEQUENCE</scope>
    <source>
        <strain evidence="1">CB-2022</strain>
    </source>
</reference>
<protein>
    <submittedName>
        <fullName evidence="1">Uncharacterized protein</fullName>
    </submittedName>
</protein>
<evidence type="ECO:0000313" key="1">
    <source>
        <dbReference type="EMBL" id="KAI3366172.1"/>
    </source>
</evidence>
<evidence type="ECO:0000313" key="2">
    <source>
        <dbReference type="Proteomes" id="UP000831701"/>
    </source>
</evidence>
<organism evidence="1 2">
    <name type="scientific">Scortum barcoo</name>
    <name type="common">barcoo grunter</name>
    <dbReference type="NCBI Taxonomy" id="214431"/>
    <lineage>
        <taxon>Eukaryota</taxon>
        <taxon>Metazoa</taxon>
        <taxon>Chordata</taxon>
        <taxon>Craniata</taxon>
        <taxon>Vertebrata</taxon>
        <taxon>Euteleostomi</taxon>
        <taxon>Actinopterygii</taxon>
        <taxon>Neopterygii</taxon>
        <taxon>Teleostei</taxon>
        <taxon>Neoteleostei</taxon>
        <taxon>Acanthomorphata</taxon>
        <taxon>Eupercaria</taxon>
        <taxon>Centrarchiformes</taxon>
        <taxon>Terapontoidei</taxon>
        <taxon>Terapontidae</taxon>
        <taxon>Scortum</taxon>
    </lineage>
</organism>
<dbReference type="EMBL" id="CM041541">
    <property type="protein sequence ID" value="KAI3366172.1"/>
    <property type="molecule type" value="Genomic_DNA"/>
</dbReference>
<gene>
    <name evidence="1" type="ORF">L3Q82_009997</name>
</gene>
<name>A0ACB8WFZ0_9TELE</name>
<proteinExistence type="predicted"/>